<feature type="domain" description="OmpA-like" evidence="5">
    <location>
        <begin position="634"/>
        <end position="754"/>
    </location>
</feature>
<dbReference type="InterPro" id="IPR036737">
    <property type="entry name" value="OmpA-like_sf"/>
</dbReference>
<evidence type="ECO:0000259" key="5">
    <source>
        <dbReference type="PROSITE" id="PS51123"/>
    </source>
</evidence>
<reference evidence="6" key="1">
    <citation type="journal article" date="2023" name="Comput. Struct. Biotechnol. J.">
        <title>Discovery of a novel marine Bacteroidetes with a rich repertoire of carbohydrate-active enzymes.</title>
        <authorList>
            <person name="Chen B."/>
            <person name="Liu G."/>
            <person name="Chen Q."/>
            <person name="Wang H."/>
            <person name="Liu L."/>
            <person name="Tang K."/>
        </authorList>
    </citation>
    <scope>NUCLEOTIDE SEQUENCE</scope>
    <source>
        <strain evidence="6">TK19036</strain>
    </source>
</reference>
<gene>
    <name evidence="6" type="ORF">K4G66_03210</name>
</gene>
<evidence type="ECO:0000256" key="2">
    <source>
        <dbReference type="ARBA" id="ARBA00023136"/>
    </source>
</evidence>
<dbReference type="PROSITE" id="PS51123">
    <property type="entry name" value="OMPA_2"/>
    <property type="match status" value="1"/>
</dbReference>
<evidence type="ECO:0000313" key="6">
    <source>
        <dbReference type="EMBL" id="WKN37716.1"/>
    </source>
</evidence>
<dbReference type="PRINTS" id="PR01021">
    <property type="entry name" value="OMPADOMAIN"/>
</dbReference>
<keyword evidence="3" id="KW-0998">Cell outer membrane</keyword>
<dbReference type="PANTHER" id="PTHR30329">
    <property type="entry name" value="STATOR ELEMENT OF FLAGELLAR MOTOR COMPLEX"/>
    <property type="match status" value="1"/>
</dbReference>
<dbReference type="SUPFAM" id="SSF48452">
    <property type="entry name" value="TPR-like"/>
    <property type="match status" value="1"/>
</dbReference>
<dbReference type="AlphaFoldDB" id="A0AA49GPS4"/>
<evidence type="ECO:0000256" key="3">
    <source>
        <dbReference type="ARBA" id="ARBA00023237"/>
    </source>
</evidence>
<protein>
    <submittedName>
        <fullName evidence="6">OmpA family protein</fullName>
    </submittedName>
</protein>
<dbReference type="SUPFAM" id="SSF82171">
    <property type="entry name" value="DPP6 N-terminal domain-like"/>
    <property type="match status" value="1"/>
</dbReference>
<organism evidence="6">
    <name type="scientific">Roseihalotalea indica</name>
    <dbReference type="NCBI Taxonomy" id="2867963"/>
    <lineage>
        <taxon>Bacteria</taxon>
        <taxon>Pseudomonadati</taxon>
        <taxon>Bacteroidota</taxon>
        <taxon>Cytophagia</taxon>
        <taxon>Cytophagales</taxon>
        <taxon>Catalimonadaceae</taxon>
        <taxon>Roseihalotalea</taxon>
    </lineage>
</organism>
<dbReference type="Gene3D" id="1.25.40.10">
    <property type="entry name" value="Tetratricopeptide repeat domain"/>
    <property type="match status" value="1"/>
</dbReference>
<dbReference type="Pfam" id="PF07676">
    <property type="entry name" value="PD40"/>
    <property type="match status" value="1"/>
</dbReference>
<dbReference type="InterPro" id="IPR050330">
    <property type="entry name" value="Bact_OuterMem_StrucFunc"/>
</dbReference>
<accession>A0AA49GPS4</accession>
<keyword evidence="2 4" id="KW-0472">Membrane</keyword>
<dbReference type="GO" id="GO:0009279">
    <property type="term" value="C:cell outer membrane"/>
    <property type="evidence" value="ECO:0007669"/>
    <property type="project" value="UniProtKB-SubCell"/>
</dbReference>
<proteinExistence type="predicted"/>
<dbReference type="PANTHER" id="PTHR30329:SF21">
    <property type="entry name" value="LIPOPROTEIN YIAD-RELATED"/>
    <property type="match status" value="1"/>
</dbReference>
<dbReference type="EMBL" id="CP120682">
    <property type="protein sequence ID" value="WKN37716.1"/>
    <property type="molecule type" value="Genomic_DNA"/>
</dbReference>
<dbReference type="InterPro" id="IPR011042">
    <property type="entry name" value="6-blade_b-propeller_TolB-like"/>
</dbReference>
<dbReference type="Gene3D" id="3.30.1330.60">
    <property type="entry name" value="OmpA-like domain"/>
    <property type="match status" value="1"/>
</dbReference>
<name>A0AA49GPS4_9BACT</name>
<evidence type="ECO:0000256" key="1">
    <source>
        <dbReference type="ARBA" id="ARBA00004442"/>
    </source>
</evidence>
<dbReference type="SUPFAM" id="SSF103088">
    <property type="entry name" value="OmpA-like"/>
    <property type="match status" value="1"/>
</dbReference>
<reference evidence="6" key="2">
    <citation type="journal article" date="2024" name="Antonie Van Leeuwenhoek">
        <title>Roseihalotalea indica gen. nov., sp. nov., a halophilic Bacteroidetes from mesopelagic Southwest Indian Ocean with higher carbohydrate metabolic potential.</title>
        <authorList>
            <person name="Chen B."/>
            <person name="Zhang M."/>
            <person name="Lin D."/>
            <person name="Ye J."/>
            <person name="Tang K."/>
        </authorList>
    </citation>
    <scope>NUCLEOTIDE SEQUENCE</scope>
    <source>
        <strain evidence="6">TK19036</strain>
    </source>
</reference>
<dbReference type="Gene3D" id="2.120.10.30">
    <property type="entry name" value="TolB, C-terminal domain"/>
    <property type="match status" value="1"/>
</dbReference>
<sequence length="797" mass="90692">MRQALIVLFLIVINVWDVSAQSHRSYKMANALYNKFAYADAIQAYEKIYKKAPADSISLKIARSYDKLNQPKKVVAWYNKVRNTEQFAQDDLLLFADALESVGDYKKALGWYEKYQTMHPEDSRTVLKIQAIERLRSYYQDSALYDIQHLTINSESYDFAPAFFHKGITFVSSRSHPATMNRKSQWDNSYFLDIFYAQTFRRGRFNLPIPFNTQINSRMHEGAMSFSKDYTRIAFTRNNYFHHKKGKSEEGVTKLKIYFARLDNDTKSTDLFPWTDVEEFSHNSDDYSVGEPAMSEDFRTIIFVSDMPGGMGGTDLYRSMYKNGSWSKPENLGSAINTEGNERTPFLHPDGRIFFASDGRDGLGGLDIYEATLHQQTYQVRNMGYPLNTNLDDFGMVLDEKGNQGYFTSNRPGGAGLDDIYAVRIKEKPQLVLNGRAYVLPAGAFADQKTSLANAQVRVTDVQRGLEVGQYKSGQDGSFELKLPLGTTYALVGTKDGLVQDSVILDLKKSPSDTSQKVALVLQEPVSGTEQKSLVAQRKQRQRVEVCFEVRDKDLGQPMANATVYMMHGNSRKQGMFVTDQQGRICTLLEPDARYVVKATQVKYLADHMLVQVKADAQGRLQAEKPLLLERLKVSQKFIYDQIFFDRDSFNIRPDAALELDKIASFIKSHPGISVELSSHTDARGTNMYNEALSLKRAESSRYYIVSEGIDPDIITAKGYGEYMLTNDCVDYAPCSEEEHQQNRRTEIKITGIRESDREMDAEIHLSEQRLDPKKDYTTECETVDLVPAKSWLSVEE</sequence>
<dbReference type="CDD" id="cd07185">
    <property type="entry name" value="OmpA_C-like"/>
    <property type="match status" value="1"/>
</dbReference>
<dbReference type="InterPro" id="IPR011990">
    <property type="entry name" value="TPR-like_helical_dom_sf"/>
</dbReference>
<dbReference type="InterPro" id="IPR006664">
    <property type="entry name" value="OMP_bac"/>
</dbReference>
<dbReference type="InterPro" id="IPR006665">
    <property type="entry name" value="OmpA-like"/>
</dbReference>
<evidence type="ECO:0000256" key="4">
    <source>
        <dbReference type="PROSITE-ProRule" id="PRU00473"/>
    </source>
</evidence>
<dbReference type="InterPro" id="IPR011659">
    <property type="entry name" value="WD40"/>
</dbReference>
<comment type="subcellular location">
    <subcellularLocation>
        <location evidence="1">Cell outer membrane</location>
    </subcellularLocation>
</comment>
<dbReference type="Pfam" id="PF00691">
    <property type="entry name" value="OmpA"/>
    <property type="match status" value="1"/>
</dbReference>